<name>A0AAD2H9M6_9AGAR</name>
<accession>A0AAD2H9M6</accession>
<dbReference type="AlphaFoldDB" id="A0AAD2H9M6"/>
<dbReference type="Proteomes" id="UP001295794">
    <property type="component" value="Unassembled WGS sequence"/>
</dbReference>
<keyword evidence="2" id="KW-1185">Reference proteome</keyword>
<evidence type="ECO:0000313" key="2">
    <source>
        <dbReference type="Proteomes" id="UP001295794"/>
    </source>
</evidence>
<dbReference type="PANTHER" id="PTHR33096">
    <property type="entry name" value="CXC2 DOMAIN-CONTAINING PROTEIN"/>
    <property type="match status" value="1"/>
</dbReference>
<dbReference type="PANTHER" id="PTHR33096:SF1">
    <property type="entry name" value="CXC1-LIKE CYSTEINE CLUSTER ASSOCIATED WITH KDZ TRANSPOSASES DOMAIN-CONTAINING PROTEIN"/>
    <property type="match status" value="1"/>
</dbReference>
<dbReference type="EMBL" id="CAVNYO010000158">
    <property type="protein sequence ID" value="CAK5270017.1"/>
    <property type="molecule type" value="Genomic_DNA"/>
</dbReference>
<protein>
    <submittedName>
        <fullName evidence="1">Uncharacterized protein</fullName>
    </submittedName>
</protein>
<organism evidence="1 2">
    <name type="scientific">Mycena citricolor</name>
    <dbReference type="NCBI Taxonomy" id="2018698"/>
    <lineage>
        <taxon>Eukaryota</taxon>
        <taxon>Fungi</taxon>
        <taxon>Dikarya</taxon>
        <taxon>Basidiomycota</taxon>
        <taxon>Agaricomycotina</taxon>
        <taxon>Agaricomycetes</taxon>
        <taxon>Agaricomycetidae</taxon>
        <taxon>Agaricales</taxon>
        <taxon>Marasmiineae</taxon>
        <taxon>Mycenaceae</taxon>
        <taxon>Mycena</taxon>
    </lineage>
</organism>
<proteinExistence type="predicted"/>
<evidence type="ECO:0000313" key="1">
    <source>
        <dbReference type="EMBL" id="CAK5270017.1"/>
    </source>
</evidence>
<gene>
    <name evidence="1" type="ORF">MYCIT1_LOCUS14165</name>
</gene>
<reference evidence="1" key="1">
    <citation type="submission" date="2023-11" db="EMBL/GenBank/DDBJ databases">
        <authorList>
            <person name="De Vega J J."/>
            <person name="De Vega J J."/>
        </authorList>
    </citation>
    <scope>NUCLEOTIDE SEQUENCE</scope>
</reference>
<sequence>MGISDMEGVERFWSRMRKLIGMTRTQWSSRRIWILDGHTEFINSEGLEGLGHWLDRQQEKNLLPKLKKAVKVLQDCRISDHELRTQWREQKAARMAPRIEVSRHFQKELDKVIALQNQIQTLETTIEDTKKTILSGGPSAELLVHLDRLEDSHASLSDQADALYSSLNIRKDLRNLAGVPAEFVKTLLIMHDLKINIRKRAVGSFYETEMLDRAVAGRSEALGTKLYQATRKALSKRQPVLYRLINRFNSLCEQLEDEMPPHSLLPLPTQLSTKLSVLKADQSLFEDICVLPTGNKIPRWLDDSDVRDGIQNSCHSIRLSVADPTLIYLLNVHMDRITFLTERWRPSFRMYEMHTSSGGQITPSKCVDASASAFFSQQHPANASAGLPNVDADASADNYVHANASAQSQDMIQVALSAPSANLHLPTSLDEVEDEVFDGFTDTEEINIALQALNITECDDTTIPDEGSVQIDIRWDVPLVRRSSPFIHENFLLTRAL</sequence>
<comment type="caution">
    <text evidence="1">The sequence shown here is derived from an EMBL/GenBank/DDBJ whole genome shotgun (WGS) entry which is preliminary data.</text>
</comment>